<feature type="transmembrane region" description="Helical" evidence="12">
    <location>
        <begin position="1195"/>
        <end position="1213"/>
    </location>
</feature>
<dbReference type="Proteomes" id="UP001642540">
    <property type="component" value="Unassembled WGS sequence"/>
</dbReference>
<dbReference type="PRINTS" id="PR00237">
    <property type="entry name" value="GPCRRHODOPSN"/>
</dbReference>
<feature type="compositionally biased region" description="Low complexity" evidence="11">
    <location>
        <begin position="465"/>
        <end position="477"/>
    </location>
</feature>
<feature type="transmembrane region" description="Helical" evidence="12">
    <location>
        <begin position="1233"/>
        <end position="1252"/>
    </location>
</feature>
<evidence type="ECO:0000256" key="2">
    <source>
        <dbReference type="ARBA" id="ARBA00010663"/>
    </source>
</evidence>
<evidence type="ECO:0000256" key="3">
    <source>
        <dbReference type="ARBA" id="ARBA00022475"/>
    </source>
</evidence>
<evidence type="ECO:0000313" key="15">
    <source>
        <dbReference type="Proteomes" id="UP001642540"/>
    </source>
</evidence>
<feature type="transmembrane region" description="Helical" evidence="12">
    <location>
        <begin position="102"/>
        <end position="130"/>
    </location>
</feature>
<reference evidence="14 15" key="1">
    <citation type="submission" date="2024-08" db="EMBL/GenBank/DDBJ databases">
        <authorList>
            <person name="Cucini C."/>
            <person name="Frati F."/>
        </authorList>
    </citation>
    <scope>NUCLEOTIDE SEQUENCE [LARGE SCALE GENOMIC DNA]</scope>
</reference>
<keyword evidence="8 10" id="KW-0675">Receptor</keyword>
<feature type="compositionally biased region" description="Basic and acidic residues" evidence="11">
    <location>
        <begin position="1069"/>
        <end position="1081"/>
    </location>
</feature>
<evidence type="ECO:0000256" key="5">
    <source>
        <dbReference type="ARBA" id="ARBA00022989"/>
    </source>
</evidence>
<keyword evidence="15" id="KW-1185">Reference proteome</keyword>
<dbReference type="EMBL" id="CAXLJM020000020">
    <property type="protein sequence ID" value="CAL8086867.1"/>
    <property type="molecule type" value="Genomic_DNA"/>
</dbReference>
<comment type="similarity">
    <text evidence="2 10">Belongs to the G-protein coupled receptor 1 family.</text>
</comment>
<sequence>MSINMESDYNMERSPYYTPGNISKIYTISGDFMDQWKFKQQWQRWCGDPSGREVFATECSMLNGTLDGVLDGMAGYGNTTLTSAANDSQIVEDPFTPPPFGFWQSIFIAISLGICILLTVSGNILVLLAFIVDRAIRQPSNYFIASLAATDLLIGTVSMPFYTVYVLKGYWDLGDILCDLWLSVDYTVCLVSQYTVLLITIDRYCSVKIAAAYRSWRTKNRVLYMVVITWIVPALLFFTSIFGWEHYVGKRDLKEGECAVQFLKNPVFNTALIIGYYWSTLIVLFILYGGIYRTAWAMQKKAEDKRKRMQDMVKMTAGGLAGVAGKTANIGISNTQPTTANTADGQTNNRASTLKVNNGNQNGQDSRSPSDRTKPEKERSSSPAFDSDEDSTSMVVKKKNSTQPTAAKHTSKSKSSQPKYHAQPPVPPPRILPPHQSCSNTISNHPKLPDIMAGEGEHNGPPKASNSSVQGSSNNNNQPKVESCGRHASGSPNNNFPPSNSKDTLSPSEEFPPPPPEFLGNGNTETTPTGRNRIHQPPQTLALKDQRGKAPGIAVPANRRHSKTEHGGGSSSGKASYETHVVSVKSHGMNDNSKVESKDSGITVESSIEMDKSPTGGGPNHPLLSPFEDHTPELTPIPMTSLIPCSTRQVHASIQEQCSNLRRASLAKQQQQQQQNYIQMHQRAGESSQLPVTDEMTEEETALVGPSTPLDNNMSTVPTNNNPNNAPTILKSSKGSSLHSSTSTLLGGLDGAGTAGVPIIDVVNSIIDSTNNPNLSEEDKRHSVLSSLSFLDTADLRYMDESSITVETPTPPSSGGPGGFEPEPNLTAQLQSLLRQLILVQQQNLSPGTYNQTTVPLIHQLQQQLLIQQQQILLQQAMLTQLQLPTHPSSTSRSSEISRGGPSKCPCMSKSGSVHSVIKSPPTGKSCQPAVFGNAPYAREEVSICSEIPGQCSRPSSRSHTPIQTAIPIEDYGQESHQPGEWNPHQTQQPGTHGRNSNRNSYNGNNHHQQHTSTFSDQKKCSTGRGDSQESRSRRSSNVTGPGSGQQISPNVHTGQTSQGDSGNVSSGGDKRSVSSSKEKLAIVSVGTGSRPSETRVEIDVIETASTVDGGSFRDTRNSRSRSAGGATVASNGGGADGDDDERRSEGDGSRKGGTSTMGKSPRSLVKSLGKRIKVHKRLKDVRQKSKSENRARKALRTISFILGAFVICWTPYHILAMIEPFCSCINGHVYYFAYFLCYANSPINPFCYALANQQFKKTFTRLIKGDFHMT</sequence>
<evidence type="ECO:0000256" key="4">
    <source>
        <dbReference type="ARBA" id="ARBA00022692"/>
    </source>
</evidence>
<keyword evidence="7 12" id="KW-0472">Membrane</keyword>
<feature type="region of interest" description="Disordered" evidence="11">
    <location>
        <begin position="973"/>
        <end position="1164"/>
    </location>
</feature>
<comment type="caution">
    <text evidence="14">The sequence shown here is derived from an EMBL/GenBank/DDBJ whole genome shotgun (WGS) entry which is preliminary data.</text>
</comment>
<feature type="transmembrane region" description="Helical" evidence="12">
    <location>
        <begin position="271"/>
        <end position="291"/>
    </location>
</feature>
<evidence type="ECO:0000256" key="7">
    <source>
        <dbReference type="ARBA" id="ARBA00023136"/>
    </source>
</evidence>
<evidence type="ECO:0000313" key="14">
    <source>
        <dbReference type="EMBL" id="CAL8086867.1"/>
    </source>
</evidence>
<evidence type="ECO:0000256" key="8">
    <source>
        <dbReference type="ARBA" id="ARBA00023170"/>
    </source>
</evidence>
<protein>
    <recommendedName>
        <fullName evidence="13">G-protein coupled receptors family 1 profile domain-containing protein</fullName>
    </recommendedName>
</protein>
<feature type="compositionally biased region" description="Polar residues" evidence="11">
    <location>
        <begin position="1036"/>
        <end position="1064"/>
    </location>
</feature>
<keyword evidence="4 10" id="KW-0812">Transmembrane</keyword>
<dbReference type="PROSITE" id="PS00237">
    <property type="entry name" value="G_PROTEIN_RECEP_F1_1"/>
    <property type="match status" value="1"/>
</dbReference>
<evidence type="ECO:0000256" key="1">
    <source>
        <dbReference type="ARBA" id="ARBA00004651"/>
    </source>
</evidence>
<comment type="subcellular location">
    <subcellularLocation>
        <location evidence="1">Cell membrane</location>
        <topology evidence="1">Multi-pass membrane protein</topology>
    </subcellularLocation>
</comment>
<dbReference type="PANTHER" id="PTHR24247:SF191">
    <property type="entry name" value="MUSCARINIC ACETYLCHOLINE RECEPTOR, B-TYPE, ISOFORM A"/>
    <property type="match status" value="1"/>
</dbReference>
<dbReference type="Gene3D" id="1.20.1070.10">
    <property type="entry name" value="Rhodopsin 7-helix transmembrane proteins"/>
    <property type="match status" value="2"/>
</dbReference>
<accession>A0ABP1Q8X5</accession>
<keyword evidence="3" id="KW-1003">Cell membrane</keyword>
<feature type="domain" description="G-protein coupled receptors family 1 profile" evidence="13">
    <location>
        <begin position="1162"/>
        <end position="1249"/>
    </location>
</feature>
<feature type="domain" description="G-protein coupled receptors family 1 profile" evidence="13">
    <location>
        <begin position="122"/>
        <end position="313"/>
    </location>
</feature>
<organism evidence="14 15">
    <name type="scientific">Orchesella dallaii</name>
    <dbReference type="NCBI Taxonomy" id="48710"/>
    <lineage>
        <taxon>Eukaryota</taxon>
        <taxon>Metazoa</taxon>
        <taxon>Ecdysozoa</taxon>
        <taxon>Arthropoda</taxon>
        <taxon>Hexapoda</taxon>
        <taxon>Collembola</taxon>
        <taxon>Entomobryomorpha</taxon>
        <taxon>Entomobryoidea</taxon>
        <taxon>Orchesellidae</taxon>
        <taxon>Orchesellinae</taxon>
        <taxon>Orchesella</taxon>
    </lineage>
</organism>
<dbReference type="InterPro" id="IPR000276">
    <property type="entry name" value="GPCR_Rhodpsn"/>
</dbReference>
<feature type="transmembrane region" description="Helical" evidence="12">
    <location>
        <begin position="180"/>
        <end position="201"/>
    </location>
</feature>
<feature type="compositionally biased region" description="Low complexity" evidence="11">
    <location>
        <begin position="993"/>
        <end position="1007"/>
    </location>
</feature>
<evidence type="ECO:0000256" key="11">
    <source>
        <dbReference type="SAM" id="MobiDB-lite"/>
    </source>
</evidence>
<dbReference type="InterPro" id="IPR017452">
    <property type="entry name" value="GPCR_Rhodpsn_7TM"/>
</dbReference>
<evidence type="ECO:0000259" key="13">
    <source>
        <dbReference type="PROSITE" id="PS50262"/>
    </source>
</evidence>
<proteinExistence type="inferred from homology"/>
<feature type="compositionally biased region" description="Low complexity" evidence="11">
    <location>
        <begin position="489"/>
        <end position="509"/>
    </location>
</feature>
<feature type="compositionally biased region" description="Polar residues" evidence="11">
    <location>
        <begin position="521"/>
        <end position="530"/>
    </location>
</feature>
<feature type="compositionally biased region" description="Basic and acidic residues" evidence="11">
    <location>
        <begin position="1141"/>
        <end position="1151"/>
    </location>
</feature>
<gene>
    <name evidence="14" type="ORF">ODALV1_LOCUS6568</name>
</gene>
<feature type="region of interest" description="Disordered" evidence="11">
    <location>
        <begin position="332"/>
        <end position="576"/>
    </location>
</feature>
<keyword evidence="6 10" id="KW-0297">G-protein coupled receptor</keyword>
<keyword evidence="5 12" id="KW-1133">Transmembrane helix</keyword>
<evidence type="ECO:0000256" key="12">
    <source>
        <dbReference type="SAM" id="Phobius"/>
    </source>
</evidence>
<dbReference type="CDD" id="cd15302">
    <property type="entry name" value="7tmA_mAChR_GAR-2-like"/>
    <property type="match status" value="1"/>
</dbReference>
<feature type="region of interest" description="Disordered" evidence="11">
    <location>
        <begin position="805"/>
        <end position="825"/>
    </location>
</feature>
<evidence type="ECO:0000256" key="9">
    <source>
        <dbReference type="ARBA" id="ARBA00023224"/>
    </source>
</evidence>
<evidence type="ECO:0000256" key="6">
    <source>
        <dbReference type="ARBA" id="ARBA00023040"/>
    </source>
</evidence>
<dbReference type="Pfam" id="PF00001">
    <property type="entry name" value="7tm_1"/>
    <property type="match status" value="2"/>
</dbReference>
<name>A0ABP1Q8X5_9HEXA</name>
<feature type="region of interest" description="Disordered" evidence="11">
    <location>
        <begin position="885"/>
        <end position="906"/>
    </location>
</feature>
<keyword evidence="9 10" id="KW-0807">Transducer</keyword>
<dbReference type="SUPFAM" id="SSF81321">
    <property type="entry name" value="Family A G protein-coupled receptor-like"/>
    <property type="match status" value="2"/>
</dbReference>
<feature type="compositionally biased region" description="Low complexity" evidence="11">
    <location>
        <begin position="885"/>
        <end position="898"/>
    </location>
</feature>
<evidence type="ECO:0000256" key="10">
    <source>
        <dbReference type="RuleBase" id="RU000688"/>
    </source>
</evidence>
<feature type="compositionally biased region" description="Polar residues" evidence="11">
    <location>
        <begin position="332"/>
        <end position="367"/>
    </location>
</feature>
<dbReference type="PANTHER" id="PTHR24247">
    <property type="entry name" value="5-HYDROXYTRYPTAMINE RECEPTOR"/>
    <property type="match status" value="1"/>
</dbReference>
<feature type="transmembrane region" description="Helical" evidence="12">
    <location>
        <begin position="142"/>
        <end position="165"/>
    </location>
</feature>
<feature type="compositionally biased region" description="Basic and acidic residues" evidence="11">
    <location>
        <begin position="368"/>
        <end position="380"/>
    </location>
</feature>
<dbReference type="PROSITE" id="PS50262">
    <property type="entry name" value="G_PROTEIN_RECEP_F1_2"/>
    <property type="match status" value="2"/>
</dbReference>
<feature type="transmembrane region" description="Helical" evidence="12">
    <location>
        <begin position="222"/>
        <end position="244"/>
    </location>
</feature>